<proteinExistence type="predicted"/>
<evidence type="ECO:0000313" key="1">
    <source>
        <dbReference type="EMBL" id="AER66823.1"/>
    </source>
</evidence>
<evidence type="ECO:0000313" key="2">
    <source>
        <dbReference type="Proteomes" id="UP000005868"/>
    </source>
</evidence>
<gene>
    <name evidence="1" type="ordered locus">Tlie_1090</name>
</gene>
<dbReference type="SUPFAM" id="SSF53807">
    <property type="entry name" value="Helical backbone' metal receptor"/>
    <property type="match status" value="1"/>
</dbReference>
<dbReference type="STRING" id="580340.Tlie_1090"/>
<dbReference type="HOGENOM" id="CLU_982241_0_0_0"/>
<accession>G7VAC3</accession>
<reference evidence="2" key="1">
    <citation type="submission" date="2011-10" db="EMBL/GenBank/DDBJ databases">
        <title>The complete genome of chromosome of Thermovirga lienii DSM 17291.</title>
        <authorList>
            <consortium name="US DOE Joint Genome Institute (JGI-PGF)"/>
            <person name="Lucas S."/>
            <person name="Copeland A."/>
            <person name="Lapidus A."/>
            <person name="Glavina del Rio T."/>
            <person name="Dalin E."/>
            <person name="Tice H."/>
            <person name="Bruce D."/>
            <person name="Goodwin L."/>
            <person name="Pitluck S."/>
            <person name="Peters L."/>
            <person name="Mikhailova N."/>
            <person name="Saunders E."/>
            <person name="Kyrpides N."/>
            <person name="Mavromatis K."/>
            <person name="Ivanova N."/>
            <person name="Last F.I."/>
            <person name="Brettin T."/>
            <person name="Detter J.C."/>
            <person name="Han C."/>
            <person name="Larimer F."/>
            <person name="Land M."/>
            <person name="Hauser L."/>
            <person name="Markowitz V."/>
            <person name="Cheng J.-F."/>
            <person name="Hugenholtz P."/>
            <person name="Woyke T."/>
            <person name="Wu D."/>
            <person name="Spring S."/>
            <person name="Schroeder M."/>
            <person name="Brambilla E.-M."/>
            <person name="Klenk H.-P."/>
            <person name="Eisen J.A."/>
        </authorList>
    </citation>
    <scope>NUCLEOTIDE SEQUENCE [LARGE SCALE GENOMIC DNA]</scope>
    <source>
        <strain evidence="2">ATCC BAA-1197 / DSM 17291 / Cas60314</strain>
    </source>
</reference>
<reference evidence="1 2" key="2">
    <citation type="journal article" date="2012" name="Stand. Genomic Sci.">
        <title>Genome sequence of the moderately thermophilic, amino-acid-degrading and sulfur-reducing bacterium Thermovirga lienii type strain (Cas60314(T)).</title>
        <authorList>
            <person name="Goker M."/>
            <person name="Saunders E."/>
            <person name="Lapidus A."/>
            <person name="Nolan M."/>
            <person name="Lucas S."/>
            <person name="Hammon N."/>
            <person name="Deshpande S."/>
            <person name="Cheng J.F."/>
            <person name="Han C."/>
            <person name="Tapia R."/>
            <person name="Goodwin L.A."/>
            <person name="Pitluck S."/>
            <person name="Liolios K."/>
            <person name="Mavromatis K."/>
            <person name="Pagani I."/>
            <person name="Ivanova N."/>
            <person name="Mikhailova N."/>
            <person name="Pati A."/>
            <person name="Chen A."/>
            <person name="Palaniappan K."/>
            <person name="Land M."/>
            <person name="Chang Y.J."/>
            <person name="Jeffries C.D."/>
            <person name="Brambilla E.M."/>
            <person name="Rohde M."/>
            <person name="Spring S."/>
            <person name="Detter J.C."/>
            <person name="Woyke T."/>
            <person name="Bristow J."/>
            <person name="Eisen J.A."/>
            <person name="Markowitz V."/>
            <person name="Hugenholtz P."/>
            <person name="Kyrpides N.C."/>
            <person name="Klenk H.P."/>
        </authorList>
    </citation>
    <scope>NUCLEOTIDE SEQUENCE [LARGE SCALE GENOMIC DNA]</scope>
    <source>
        <strain evidence="2">ATCC BAA-1197 / DSM 17291 / Cas60314</strain>
    </source>
</reference>
<dbReference type="KEGG" id="tli:Tlie_1090"/>
<dbReference type="Proteomes" id="UP000005868">
    <property type="component" value="Chromosome"/>
</dbReference>
<organism evidence="1 2">
    <name type="scientific">Thermovirga lienii (strain ATCC BAA-1197 / DSM 17291 / Cas60314)</name>
    <dbReference type="NCBI Taxonomy" id="580340"/>
    <lineage>
        <taxon>Bacteria</taxon>
        <taxon>Thermotogati</taxon>
        <taxon>Synergistota</taxon>
        <taxon>Synergistia</taxon>
        <taxon>Synergistales</taxon>
        <taxon>Thermovirgaceae</taxon>
        <taxon>Thermovirga</taxon>
    </lineage>
</organism>
<keyword evidence="2" id="KW-1185">Reference proteome</keyword>
<dbReference type="eggNOG" id="COG0803">
    <property type="taxonomic scope" value="Bacteria"/>
</dbReference>
<dbReference type="EMBL" id="CP003096">
    <property type="protein sequence ID" value="AER66823.1"/>
    <property type="molecule type" value="Genomic_DNA"/>
</dbReference>
<name>G7VAC3_THELD</name>
<dbReference type="AlphaFoldDB" id="G7VAC3"/>
<protein>
    <submittedName>
        <fullName evidence="1">Uncharacterized protein</fullName>
    </submittedName>
</protein>
<sequence length="285" mass="33280">MFVSVFLRHKPKSKKALKVFFMALCLCIIFFRSNVFAKEQETNILVSDPWLYVIVKFIGGVYWNVHPFYFWNDEGNLVKVSKVSKGDYIFVPYRELKEIKRLGISPKYERLVSIYENKPSKLENSCYFLDPSMLPFIALGVMRSLSAIDPSHYPYYQRRLAEFQTRLDSVVRVGRQLLWNVEIFDLTGFSGCWLRAVSGRSKQIFKAKHEIDGVTPEEFDEIISQIKSNKGVVVYSSNLPKNLLPTLEGVPLKVKFAYPTKEEDFFVYLYEFNLSIWNAYRSANF</sequence>